<sequence>MNSAPTDVAAPPVATALARRQFLKLSLSGGALVATLPMAWFGLAPAAVRAAAASGFDPNIGLFVRIDPDNRVTIGAPTPEMGQGVFTSLPMIIADEMDADWAQVTVKAMPLTLRAVKEGDKVSDVADKGVDFAHAYQGAGGSSTVRFNFTLLRQVGAAVRDRLLRAAAATWRVPVTELTTDKGHVLHAASNRRLPYAKLVEMAIRLPDADPNALALKPNDKFTLLGTYQPSKEGRDIVTGQPVFGIDQEIPGMLHAVLARSPLFRGDVKSLDDKAARAVPGVVDVITIKRSWSGQQRPLDSDVSLHGSVAVVATSLWAAIKARNLLKIEWVSDFTHESTSFQEKEMRRALEAGATALAERRSGGDVDQAMAAAARRISAEYSVLPLAHACMEPHNAVADMRPDRLHVIASHQFLDRIARSVAEITGADPLKVRAEGARMGGGFGRKAGADFICEAIHLSHLLQKPIKLTWTRDDDFACDTFNTASIQRIEGGLDAAGRLIAWDYKRSALGFGFQFGGTPGHMVPNFRARSFRHPDTKHGMSYGAWRAPGHNVSSFAVQSFIDELAHAAGADPLRFQLDIFGPDREIPNEEAYGATVISTGRLAAVLRLAAEKAGWGSPTAPGVGRGIACHFTFGSYCAHVVEVRVDQGRVRVLRVTSAIDCGTPVNRAGIAKQIEGGALDGISTALRLGIHIEGGQVVERNFDTYPIMRIDDAPLHMETHIIDSTLPPTGTGEVSLPPIIPALTNAIFAATGKRIRQLPIADQLMA</sequence>
<dbReference type="Pfam" id="PF02738">
    <property type="entry name" value="MoCoBD_1"/>
    <property type="match status" value="1"/>
</dbReference>
<dbReference type="SUPFAM" id="SSF56003">
    <property type="entry name" value="Molybdenum cofactor-binding domain"/>
    <property type="match status" value="2"/>
</dbReference>
<dbReference type="InterPro" id="IPR046867">
    <property type="entry name" value="AldOxase/xan_DH_MoCoBD2"/>
</dbReference>
<dbReference type="SMART" id="SM01008">
    <property type="entry name" value="Ald_Xan_dh_C"/>
    <property type="match status" value="1"/>
</dbReference>
<dbReference type="AlphaFoldDB" id="A0A2K9ND41"/>
<gene>
    <name evidence="1" type="ORF">C0V82_13010</name>
</gene>
<evidence type="ECO:0000313" key="1">
    <source>
        <dbReference type="EMBL" id="AUN31053.1"/>
    </source>
</evidence>
<dbReference type="PANTHER" id="PTHR47495:SF3">
    <property type="entry name" value="BLR6219 PROTEIN"/>
    <property type="match status" value="1"/>
</dbReference>
<dbReference type="KEGG" id="ncb:C0V82_13010"/>
<dbReference type="Gene3D" id="3.90.1170.50">
    <property type="entry name" value="Aldehyde oxidase/xanthine dehydrogenase, a/b hammerhead"/>
    <property type="match status" value="1"/>
</dbReference>
<protein>
    <submittedName>
        <fullName evidence="1">Xanthine dehydrogenase family protein molybdopterin-binding subunit</fullName>
    </submittedName>
</protein>
<dbReference type="InterPro" id="IPR052516">
    <property type="entry name" value="N-heterocyclic_Hydroxylase"/>
</dbReference>
<dbReference type="OrthoDB" id="9767994at2"/>
<dbReference type="InterPro" id="IPR006311">
    <property type="entry name" value="TAT_signal"/>
</dbReference>
<dbReference type="PROSITE" id="PS51318">
    <property type="entry name" value="TAT"/>
    <property type="match status" value="1"/>
</dbReference>
<organism evidence="1 2">
    <name type="scientific">Niveispirillum cyanobacteriorum</name>
    <dbReference type="NCBI Taxonomy" id="1612173"/>
    <lineage>
        <taxon>Bacteria</taxon>
        <taxon>Pseudomonadati</taxon>
        <taxon>Pseudomonadota</taxon>
        <taxon>Alphaproteobacteria</taxon>
        <taxon>Rhodospirillales</taxon>
        <taxon>Azospirillaceae</taxon>
        <taxon>Niveispirillum</taxon>
    </lineage>
</organism>
<dbReference type="RefSeq" id="WP_102112669.1">
    <property type="nucleotide sequence ID" value="NZ_BMGN01000011.1"/>
</dbReference>
<keyword evidence="2" id="KW-1185">Reference proteome</keyword>
<dbReference type="InterPro" id="IPR000674">
    <property type="entry name" value="Ald_Oxase/Xan_DH_a/b"/>
</dbReference>
<dbReference type="PIRSF" id="PIRSF036389">
    <property type="entry name" value="IOR_B"/>
    <property type="match status" value="1"/>
</dbReference>
<accession>A0A2K9ND41</accession>
<dbReference type="Pfam" id="PF20256">
    <property type="entry name" value="MoCoBD_2"/>
    <property type="match status" value="2"/>
</dbReference>
<reference evidence="1 2" key="1">
    <citation type="submission" date="2017-12" db="EMBL/GenBank/DDBJ databases">
        <title>Genomes of bacteria within cyanobacterial aggregates.</title>
        <authorList>
            <person name="Cai H."/>
        </authorList>
    </citation>
    <scope>NUCLEOTIDE SEQUENCE [LARGE SCALE GENOMIC DNA]</scope>
    <source>
        <strain evidence="1 2">TH16</strain>
    </source>
</reference>
<dbReference type="InterPro" id="IPR008274">
    <property type="entry name" value="AldOxase/xan_DH_MoCoBD1"/>
</dbReference>
<dbReference type="PANTHER" id="PTHR47495">
    <property type="entry name" value="ALDEHYDE DEHYDROGENASE"/>
    <property type="match status" value="1"/>
</dbReference>
<proteinExistence type="predicted"/>
<dbReference type="InterPro" id="IPR012368">
    <property type="entry name" value="OxRdtase_Mopterin-bd_su_IorB"/>
</dbReference>
<evidence type="ECO:0000313" key="2">
    <source>
        <dbReference type="Proteomes" id="UP000234752"/>
    </source>
</evidence>
<dbReference type="EMBL" id="CP025611">
    <property type="protein sequence ID" value="AUN31053.1"/>
    <property type="molecule type" value="Genomic_DNA"/>
</dbReference>
<dbReference type="Proteomes" id="UP000234752">
    <property type="component" value="Chromosome eg_1"/>
</dbReference>
<dbReference type="Gene3D" id="3.30.365.10">
    <property type="entry name" value="Aldehyde oxidase/xanthine dehydrogenase, molybdopterin binding domain"/>
    <property type="match status" value="4"/>
</dbReference>
<dbReference type="GO" id="GO:0016491">
    <property type="term" value="F:oxidoreductase activity"/>
    <property type="evidence" value="ECO:0007669"/>
    <property type="project" value="InterPro"/>
</dbReference>
<name>A0A2K9ND41_9PROT</name>
<dbReference type="InterPro" id="IPR037165">
    <property type="entry name" value="AldOxase/xan_DH_Mopterin-bd_sf"/>
</dbReference>